<comment type="caution">
    <text evidence="2">The sequence shown here is derived from an EMBL/GenBank/DDBJ whole genome shotgun (WGS) entry which is preliminary data.</text>
</comment>
<organism evidence="2 3">
    <name type="scientific">Flavobacterium rhamnosiphilum</name>
    <dbReference type="NCBI Taxonomy" id="2541724"/>
    <lineage>
        <taxon>Bacteria</taxon>
        <taxon>Pseudomonadati</taxon>
        <taxon>Bacteroidota</taxon>
        <taxon>Flavobacteriia</taxon>
        <taxon>Flavobacteriales</taxon>
        <taxon>Flavobacteriaceae</taxon>
        <taxon>Flavobacterium</taxon>
    </lineage>
</organism>
<evidence type="ECO:0000313" key="3">
    <source>
        <dbReference type="Proteomes" id="UP000294814"/>
    </source>
</evidence>
<evidence type="ECO:0000313" key="2">
    <source>
        <dbReference type="EMBL" id="TDE46981.1"/>
    </source>
</evidence>
<proteinExistence type="predicted"/>
<keyword evidence="1" id="KW-1133">Transmembrane helix</keyword>
<keyword evidence="1" id="KW-0472">Membrane</keyword>
<evidence type="ECO:0000256" key="1">
    <source>
        <dbReference type="SAM" id="Phobius"/>
    </source>
</evidence>
<dbReference type="RefSeq" id="WP_131914918.1">
    <property type="nucleotide sequence ID" value="NZ_SMLG01000001.1"/>
</dbReference>
<protein>
    <submittedName>
        <fullName evidence="2">Uncharacterized protein</fullName>
    </submittedName>
</protein>
<reference evidence="2 3" key="1">
    <citation type="submission" date="2019-03" db="EMBL/GenBank/DDBJ databases">
        <title>Novel species of Flavobacterium.</title>
        <authorList>
            <person name="Liu Q."/>
            <person name="Xin Y.-H."/>
        </authorList>
    </citation>
    <scope>NUCLEOTIDE SEQUENCE [LARGE SCALE GENOMIC DNA]</scope>
    <source>
        <strain evidence="2 3">LB3P52</strain>
    </source>
</reference>
<sequence>MKPNIETYLKHLKENFGENLTPQVQQVAADFVENHEEYSEMFLKNKISIISSASRLADATGNPEYSKHHKFNGLSIVLILTSIIFLFFSWKTTIILIVLSIIMKLISKSLKNKSNFNYTKLIYDELANDIDSGILKVCVNYCAGIVQLQSSKAKAHLPILPSACITGEIIYAKHS</sequence>
<feature type="transmembrane region" description="Helical" evidence="1">
    <location>
        <begin position="76"/>
        <end position="103"/>
    </location>
</feature>
<gene>
    <name evidence="2" type="ORF">E0I26_02525</name>
</gene>
<dbReference type="AlphaFoldDB" id="A0A4R5FCY3"/>
<dbReference type="EMBL" id="SMLG01000001">
    <property type="protein sequence ID" value="TDE46981.1"/>
    <property type="molecule type" value="Genomic_DNA"/>
</dbReference>
<keyword evidence="1" id="KW-0812">Transmembrane</keyword>
<keyword evidence="3" id="KW-1185">Reference proteome</keyword>
<dbReference type="Proteomes" id="UP000294814">
    <property type="component" value="Unassembled WGS sequence"/>
</dbReference>
<accession>A0A4R5FCY3</accession>
<name>A0A4R5FCY3_9FLAO</name>